<protein>
    <submittedName>
        <fullName evidence="13">Vitamin B12 transporter BtuB</fullName>
    </submittedName>
</protein>
<dbReference type="PATRIC" id="fig|446692.3.peg.1103"/>
<comment type="subcellular location">
    <subcellularLocation>
        <location evidence="1 8">Cell outer membrane</location>
        <topology evidence="1 8">Multi-pass membrane protein</topology>
    </subcellularLocation>
</comment>
<evidence type="ECO:0000256" key="2">
    <source>
        <dbReference type="ARBA" id="ARBA00022448"/>
    </source>
</evidence>
<sequence>MRGSGSCRKAALLLGISAFCYGWATEAHAQIISLPGTTTGKAITNKSSKSSKVSSTAEGKNETITVVGTHLGAKETAEIQPVTMITGEQIQKSSSMTLGDVFAHIPSMGFSGNTFSNDGGSCLNIRSLGVARTLVLVDGHRMVNGNGSVDCPDVNSIIPAMVDRIEILKDGSSTTYGSDAIAGVVNIILKKNFTGTTVTANGGISEYGDNQTANVTIAHGFNFMHDRGNFTIAGSYNYQAPMAADQRKWAMEEAKVNNPPGQAQYFGSQYGPQPVFAAVNGGAPLTAQSDGVAQSVISDGHGGYRPYSWNDNYDYSKDNQIISEQQWGALSGTGHFDVNDYVQLYMTANYTHTQTQDVGTPMYVATPATTLTGNSGAVVVPSGTPGNPFGEDVAMYQRMFGLGREYGYNNINMYQFTGGVRGALPHSGGWTYDGFFSFGKTVTSSSLSNQVNWRNLENSLGFHQTGGAGSTEGYYDPNLCAGIAGCASYNPFTGSMSQAAANYIGFTDTYPSAQELRDVQLTFSNKHIAKLPYGPLGISVGVEHRSLDGYWHASDEDKAGLNSNSYRTDTSGGYNVTEVFGELSIPLLKDLPGAKALSAEVSGRFSNYNTYGQTYNWHAGLIYAPVPDISFRANISTGFRAPTIQELYKGNLISLTGTRDPCAYIGTFPSSLQSIVAGNCRAQGINPDTFKQNNGVIKYQTGGNIHLQPEISRTYTIGTVVTPRFLPGFTATVDYFHTHITETIGYPTLSTELNGCYSSANFSSSYCSILNGRDLNGQLNPVNRYQSNMGAFIEDGLDINASYHVPIDYNNALTFGADIQDVMAYKTQTQPNQPFVSYLGTDYGPMKWVANGTITYTHGPWALTYMLRYTDGFNYYPNSSYGPGLSMWYKVDQTFYHDLMVTYTGNIYTVTGGVKNLGGQDPTFYANGSYNTAPGIYDYSGRYVYLKAQVHF</sequence>
<feature type="signal peptide" evidence="10">
    <location>
        <begin position="1"/>
        <end position="29"/>
    </location>
</feature>
<evidence type="ECO:0000256" key="9">
    <source>
        <dbReference type="RuleBase" id="RU003357"/>
    </source>
</evidence>
<evidence type="ECO:0000313" key="16">
    <source>
        <dbReference type="Proteomes" id="UP000075360"/>
    </source>
</evidence>
<dbReference type="KEGG" id="asz:ASN_1103"/>
<dbReference type="PANTHER" id="PTHR47234">
    <property type="match status" value="1"/>
</dbReference>
<feature type="chain" id="PRO_5015048983" evidence="10">
    <location>
        <begin position="30"/>
        <end position="952"/>
    </location>
</feature>
<dbReference type="Gene3D" id="2.170.130.10">
    <property type="entry name" value="TonB-dependent receptor, plug domain"/>
    <property type="match status" value="1"/>
</dbReference>
<feature type="domain" description="TonB-dependent receptor-like beta-barrel" evidence="11">
    <location>
        <begin position="422"/>
        <end position="917"/>
    </location>
</feature>
<keyword evidence="5 9" id="KW-0798">TonB box</keyword>
<evidence type="ECO:0000256" key="5">
    <source>
        <dbReference type="ARBA" id="ARBA00023077"/>
    </source>
</evidence>
<keyword evidence="3 8" id="KW-1134">Transmembrane beta strand</keyword>
<dbReference type="PANTHER" id="PTHR47234:SF2">
    <property type="entry name" value="TONB-DEPENDENT RECEPTOR"/>
    <property type="match status" value="1"/>
</dbReference>
<evidence type="ECO:0000313" key="13">
    <source>
        <dbReference type="EMBL" id="CEF40484.1"/>
    </source>
</evidence>
<evidence type="ECO:0000259" key="12">
    <source>
        <dbReference type="Pfam" id="PF07715"/>
    </source>
</evidence>
<dbReference type="InterPro" id="IPR037066">
    <property type="entry name" value="Plug_dom_sf"/>
</dbReference>
<dbReference type="Proteomes" id="UP000056109">
    <property type="component" value="Chromosome I"/>
</dbReference>
<evidence type="ECO:0000256" key="1">
    <source>
        <dbReference type="ARBA" id="ARBA00004571"/>
    </source>
</evidence>
<comment type="similarity">
    <text evidence="8 9">Belongs to the TonB-dependent receptor family.</text>
</comment>
<reference evidence="15" key="1">
    <citation type="submission" date="2014-09" db="EMBL/GenBank/DDBJ databases">
        <authorList>
            <person name="Illeghems K.G."/>
        </authorList>
    </citation>
    <scope>NUCLEOTIDE SEQUENCE [LARGE SCALE GENOMIC DNA]</scope>
    <source>
        <strain evidence="15">108B</strain>
    </source>
</reference>
<dbReference type="SUPFAM" id="SSF56935">
    <property type="entry name" value="Porins"/>
    <property type="match status" value="1"/>
</dbReference>
<evidence type="ECO:0000259" key="11">
    <source>
        <dbReference type="Pfam" id="PF00593"/>
    </source>
</evidence>
<dbReference type="EMBL" id="LHZU01000100">
    <property type="protein sequence ID" value="KXV61014.1"/>
    <property type="molecule type" value="Genomic_DNA"/>
</dbReference>
<evidence type="ECO:0000256" key="6">
    <source>
        <dbReference type="ARBA" id="ARBA00023136"/>
    </source>
</evidence>
<evidence type="ECO:0000313" key="14">
    <source>
        <dbReference type="EMBL" id="KXV61014.1"/>
    </source>
</evidence>
<evidence type="ECO:0000256" key="7">
    <source>
        <dbReference type="ARBA" id="ARBA00023237"/>
    </source>
</evidence>
<evidence type="ECO:0000256" key="3">
    <source>
        <dbReference type="ARBA" id="ARBA00022452"/>
    </source>
</evidence>
<evidence type="ECO:0000256" key="8">
    <source>
        <dbReference type="PROSITE-ProRule" id="PRU01360"/>
    </source>
</evidence>
<dbReference type="Pfam" id="PF07715">
    <property type="entry name" value="Plug"/>
    <property type="match status" value="1"/>
</dbReference>
<accession>A0A0U5EST5</accession>
<keyword evidence="2 8" id="KW-0813">Transport</keyword>
<keyword evidence="10" id="KW-0732">Signal</keyword>
<evidence type="ECO:0000256" key="10">
    <source>
        <dbReference type="SAM" id="SignalP"/>
    </source>
</evidence>
<dbReference type="InterPro" id="IPR036942">
    <property type="entry name" value="Beta-barrel_TonB_sf"/>
</dbReference>
<feature type="domain" description="TonB-dependent receptor plug" evidence="12">
    <location>
        <begin position="80"/>
        <end position="184"/>
    </location>
</feature>
<dbReference type="Gene3D" id="2.40.170.20">
    <property type="entry name" value="TonB-dependent receptor, beta-barrel domain"/>
    <property type="match status" value="1"/>
</dbReference>
<reference evidence="13" key="2">
    <citation type="submission" date="2014-09" db="EMBL/GenBank/DDBJ databases">
        <authorList>
            <person name="Magalhaes I.L.F."/>
            <person name="Oliveira U."/>
            <person name="Santos F.R."/>
            <person name="Vidigal T.H.D.A."/>
            <person name="Brescovit A.D."/>
            <person name="Santos A.J."/>
        </authorList>
    </citation>
    <scope>NUCLEOTIDE SEQUENCE</scope>
    <source>
        <strain evidence="13">108B</strain>
    </source>
</reference>
<dbReference type="Pfam" id="PF00593">
    <property type="entry name" value="TonB_dep_Rec_b-barrel"/>
    <property type="match status" value="1"/>
</dbReference>
<reference evidence="14 16" key="3">
    <citation type="submission" date="2015-06" db="EMBL/GenBank/DDBJ databases">
        <title>Improved classification and identification of acetic acid bacteria using matrix-assisted laser desorption/ionization time-of-flight mass spectrometry; Gluconobacter nephelii and Gluconobacter uchimurae are later heterotypic synonyms of Gluconobacter japonicus and Gluconobacter oxydans, respectively.</title>
        <authorList>
            <person name="Li L."/>
            <person name="Cleenwerck I."/>
            <person name="De Vuyst L."/>
            <person name="Vandamme P."/>
        </authorList>
    </citation>
    <scope>NUCLEOTIDE SEQUENCE [LARGE SCALE GENOMIC DNA]</scope>
    <source>
        <strain evidence="14 16">LMG 23690</strain>
    </source>
</reference>
<name>A0A0U5EST5_9PROT</name>
<dbReference type="InterPro" id="IPR012910">
    <property type="entry name" value="Plug_dom"/>
</dbReference>
<dbReference type="EMBL" id="LN606600">
    <property type="protein sequence ID" value="CEF40484.1"/>
    <property type="molecule type" value="Genomic_DNA"/>
</dbReference>
<dbReference type="PROSITE" id="PS52016">
    <property type="entry name" value="TONB_DEPENDENT_REC_3"/>
    <property type="match status" value="1"/>
</dbReference>
<dbReference type="GO" id="GO:0009279">
    <property type="term" value="C:cell outer membrane"/>
    <property type="evidence" value="ECO:0007669"/>
    <property type="project" value="UniProtKB-SubCell"/>
</dbReference>
<organism evidence="13 15">
    <name type="scientific">Acetobacter senegalensis</name>
    <dbReference type="NCBI Taxonomy" id="446692"/>
    <lineage>
        <taxon>Bacteria</taxon>
        <taxon>Pseudomonadati</taxon>
        <taxon>Pseudomonadota</taxon>
        <taxon>Alphaproteobacteria</taxon>
        <taxon>Acetobacterales</taxon>
        <taxon>Acetobacteraceae</taxon>
        <taxon>Acetobacter</taxon>
    </lineage>
</organism>
<keyword evidence="15" id="KW-1185">Reference proteome</keyword>
<dbReference type="GeneID" id="34782211"/>
<keyword evidence="7 8" id="KW-0998">Cell outer membrane</keyword>
<evidence type="ECO:0000313" key="15">
    <source>
        <dbReference type="Proteomes" id="UP000056109"/>
    </source>
</evidence>
<dbReference type="InterPro" id="IPR000531">
    <property type="entry name" value="Beta-barrel_TonB"/>
</dbReference>
<dbReference type="Proteomes" id="UP000075360">
    <property type="component" value="Unassembled WGS sequence"/>
</dbReference>
<keyword evidence="4 8" id="KW-0812">Transmembrane</keyword>
<dbReference type="InterPro" id="IPR039426">
    <property type="entry name" value="TonB-dep_rcpt-like"/>
</dbReference>
<dbReference type="RefSeq" id="WP_006558560.1">
    <property type="nucleotide sequence ID" value="NZ_JAIMFP010000017.1"/>
</dbReference>
<proteinExistence type="inferred from homology"/>
<gene>
    <name evidence="13" type="primary">btuB</name>
    <name evidence="14" type="ORF">AD948_03215</name>
    <name evidence="13" type="ORF">ASN_1103</name>
</gene>
<evidence type="ECO:0000256" key="4">
    <source>
        <dbReference type="ARBA" id="ARBA00022692"/>
    </source>
</evidence>
<dbReference type="AlphaFoldDB" id="A0A0U5EST5"/>
<keyword evidence="6 8" id="KW-0472">Membrane</keyword>